<sequence length="328" mass="37378">MTFAPLYINFPKWIHPEIFPGVPVLGLLRWYGLMYIFAFATAYLVLKRERKEGLLDTTEQKATEDDIFSFITFGIIFLLLGARIFSTLVYDTSGLYWKKPWLIFWPFDTETKQFTGLAGMSYHGGFIGGLIGMIVWCITHKRPVWKWIDAMVVAIPLGYTFGRLGNFMNGELYGRITTVPWGIVFPRAERFSYSINWVQDFAAACGMTVAEGTKLVNLPRHPSQLYEALFEGLLLWTVLWTLRKHKPFDGFLAGCYTIGYGLVRFVIEYFREPDADLGYRISRDGSDAIYINTSLLNISTGQILCFLMILGGIGIITTLAILNRKKAK</sequence>
<dbReference type="KEGG" id="tper:IWA51_11095"/>
<dbReference type="RefSeq" id="WP_198442471.1">
    <property type="nucleotide sequence ID" value="NZ_CBCSHE010000015.1"/>
</dbReference>
<keyword evidence="9" id="KW-1185">Reference proteome</keyword>
<reference evidence="8 9" key="1">
    <citation type="submission" date="2020-11" db="EMBL/GenBank/DDBJ databases">
        <title>Treponema Peruensis nv. sp., first commensal Treponema isolated from human feces.</title>
        <authorList>
            <person name="Belkhou C."/>
            <person name="Raes J."/>
        </authorList>
    </citation>
    <scope>NUCLEOTIDE SEQUENCE [LARGE SCALE GENOMIC DNA]</scope>
    <source>
        <strain evidence="8 9">RCC2812</strain>
    </source>
</reference>
<comment type="pathway">
    <text evidence="7">Protein modification; lipoprotein biosynthesis (diacylglyceryl transfer).</text>
</comment>
<dbReference type="HAMAP" id="MF_01147">
    <property type="entry name" value="Lgt"/>
    <property type="match status" value="1"/>
</dbReference>
<dbReference type="GO" id="GO:0005886">
    <property type="term" value="C:plasma membrane"/>
    <property type="evidence" value="ECO:0007669"/>
    <property type="project" value="UniProtKB-SubCell"/>
</dbReference>
<evidence type="ECO:0000313" key="8">
    <source>
        <dbReference type="EMBL" id="QQA00787.1"/>
    </source>
</evidence>
<dbReference type="GO" id="GO:0042158">
    <property type="term" value="P:lipoprotein biosynthetic process"/>
    <property type="evidence" value="ECO:0007669"/>
    <property type="project" value="UniProtKB-UniRule"/>
</dbReference>
<evidence type="ECO:0000256" key="7">
    <source>
        <dbReference type="HAMAP-Rule" id="MF_01147"/>
    </source>
</evidence>
<dbReference type="InterPro" id="IPR001640">
    <property type="entry name" value="Lgt"/>
</dbReference>
<proteinExistence type="inferred from homology"/>
<evidence type="ECO:0000256" key="6">
    <source>
        <dbReference type="ARBA" id="ARBA00023136"/>
    </source>
</evidence>
<dbReference type="GO" id="GO:0008961">
    <property type="term" value="F:phosphatidylglycerol-prolipoprotein diacylglyceryl transferase activity"/>
    <property type="evidence" value="ECO:0007669"/>
    <property type="project" value="UniProtKB-UniRule"/>
</dbReference>
<keyword evidence="3 7" id="KW-0808">Transferase</keyword>
<protein>
    <recommendedName>
        <fullName evidence="7">Phosphatidylglycerol--prolipoprotein diacylglyceryl transferase</fullName>
        <ecNumber evidence="7">2.5.1.145</ecNumber>
    </recommendedName>
</protein>
<feature type="transmembrane region" description="Helical" evidence="7">
    <location>
        <begin position="301"/>
        <end position="322"/>
    </location>
</feature>
<dbReference type="EC" id="2.5.1.145" evidence="7"/>
<keyword evidence="8" id="KW-0449">Lipoprotein</keyword>
<comment type="similarity">
    <text evidence="1 7">Belongs to the Lgt family.</text>
</comment>
<dbReference type="NCBIfam" id="TIGR00544">
    <property type="entry name" value="lgt"/>
    <property type="match status" value="1"/>
</dbReference>
<gene>
    <name evidence="7 8" type="primary">lgt</name>
    <name evidence="8" type="ORF">IWA51_11095</name>
</gene>
<dbReference type="Proteomes" id="UP000595224">
    <property type="component" value="Chromosome"/>
</dbReference>
<feature type="binding site" evidence="7">
    <location>
        <position position="163"/>
    </location>
    <ligand>
        <name>a 1,2-diacyl-sn-glycero-3-phospho-(1'-sn-glycerol)</name>
        <dbReference type="ChEBI" id="CHEBI:64716"/>
    </ligand>
</feature>
<comment type="subcellular location">
    <subcellularLocation>
        <location evidence="7">Cell membrane</location>
        <topology evidence="7">Multi-pass membrane protein</topology>
    </subcellularLocation>
</comment>
<dbReference type="UniPathway" id="UPA00664"/>
<keyword evidence="2 7" id="KW-1003">Cell membrane</keyword>
<comment type="catalytic activity">
    <reaction evidence="7">
        <text>L-cysteinyl-[prolipoprotein] + a 1,2-diacyl-sn-glycero-3-phospho-(1'-sn-glycerol) = an S-1,2-diacyl-sn-glyceryl-L-cysteinyl-[prolipoprotein] + sn-glycerol 1-phosphate + H(+)</text>
        <dbReference type="Rhea" id="RHEA:56712"/>
        <dbReference type="Rhea" id="RHEA-COMP:14679"/>
        <dbReference type="Rhea" id="RHEA-COMP:14680"/>
        <dbReference type="ChEBI" id="CHEBI:15378"/>
        <dbReference type="ChEBI" id="CHEBI:29950"/>
        <dbReference type="ChEBI" id="CHEBI:57685"/>
        <dbReference type="ChEBI" id="CHEBI:64716"/>
        <dbReference type="ChEBI" id="CHEBI:140658"/>
        <dbReference type="EC" id="2.5.1.145"/>
    </reaction>
</comment>
<keyword evidence="5 7" id="KW-1133">Transmembrane helix</keyword>
<dbReference type="PROSITE" id="PS01311">
    <property type="entry name" value="LGT"/>
    <property type="match status" value="1"/>
</dbReference>
<evidence type="ECO:0000256" key="3">
    <source>
        <dbReference type="ARBA" id="ARBA00022679"/>
    </source>
</evidence>
<feature type="transmembrane region" description="Helical" evidence="7">
    <location>
        <begin position="67"/>
        <end position="90"/>
    </location>
</feature>
<organism evidence="8 9">
    <name type="scientific">Treponema peruense</name>
    <dbReference type="NCBI Taxonomy" id="2787628"/>
    <lineage>
        <taxon>Bacteria</taxon>
        <taxon>Pseudomonadati</taxon>
        <taxon>Spirochaetota</taxon>
        <taxon>Spirochaetia</taxon>
        <taxon>Spirochaetales</taxon>
        <taxon>Treponemataceae</taxon>
        <taxon>Treponema</taxon>
    </lineage>
</organism>
<name>A0A7T3RCX0_9SPIR</name>
<dbReference type="Pfam" id="PF01790">
    <property type="entry name" value="LGT"/>
    <property type="match status" value="1"/>
</dbReference>
<dbReference type="PANTHER" id="PTHR30589:SF0">
    <property type="entry name" value="PHOSPHATIDYLGLYCEROL--PROLIPOPROTEIN DIACYLGLYCERYL TRANSFERASE"/>
    <property type="match status" value="1"/>
</dbReference>
<feature type="transmembrane region" description="Helical" evidence="7">
    <location>
        <begin position="114"/>
        <end position="137"/>
    </location>
</feature>
<keyword evidence="4 7" id="KW-0812">Transmembrane</keyword>
<feature type="transmembrane region" description="Helical" evidence="7">
    <location>
        <begin position="249"/>
        <end position="267"/>
    </location>
</feature>
<accession>A0A7T3RCX0</accession>
<evidence type="ECO:0000313" key="9">
    <source>
        <dbReference type="Proteomes" id="UP000595224"/>
    </source>
</evidence>
<dbReference type="AlphaFoldDB" id="A0A7T3RCX0"/>
<evidence type="ECO:0000256" key="2">
    <source>
        <dbReference type="ARBA" id="ARBA00022475"/>
    </source>
</evidence>
<evidence type="ECO:0000256" key="1">
    <source>
        <dbReference type="ARBA" id="ARBA00007150"/>
    </source>
</evidence>
<keyword evidence="6 7" id="KW-0472">Membrane</keyword>
<evidence type="ECO:0000256" key="4">
    <source>
        <dbReference type="ARBA" id="ARBA00022692"/>
    </source>
</evidence>
<dbReference type="EMBL" id="CP064936">
    <property type="protein sequence ID" value="QQA00787.1"/>
    <property type="molecule type" value="Genomic_DNA"/>
</dbReference>
<feature type="transmembrane region" description="Helical" evidence="7">
    <location>
        <begin position="28"/>
        <end position="46"/>
    </location>
</feature>
<comment type="function">
    <text evidence="7">Catalyzes the transfer of the diacylglyceryl group from phosphatidylglycerol to the sulfhydryl group of the N-terminal cysteine of a prolipoprotein, the first step in the formation of mature lipoproteins.</text>
</comment>
<evidence type="ECO:0000256" key="5">
    <source>
        <dbReference type="ARBA" id="ARBA00022989"/>
    </source>
</evidence>
<dbReference type="PANTHER" id="PTHR30589">
    <property type="entry name" value="PROLIPOPROTEIN DIACYLGLYCERYL TRANSFERASE"/>
    <property type="match status" value="1"/>
</dbReference>